<organism evidence="2 3">
    <name type="scientific">Sphingobacterium lactis</name>
    <dbReference type="NCBI Taxonomy" id="797291"/>
    <lineage>
        <taxon>Bacteria</taxon>
        <taxon>Pseudomonadati</taxon>
        <taxon>Bacteroidota</taxon>
        <taxon>Sphingobacteriia</taxon>
        <taxon>Sphingobacteriales</taxon>
        <taxon>Sphingobacteriaceae</taxon>
        <taxon>Sphingobacterium</taxon>
    </lineage>
</organism>
<dbReference type="Gene3D" id="3.10.310.50">
    <property type="match status" value="1"/>
</dbReference>
<accession>A0A1H5ZJE4</accession>
<feature type="domain" description="TPM" evidence="1">
    <location>
        <begin position="2"/>
        <end position="119"/>
    </location>
</feature>
<gene>
    <name evidence="2" type="ORF">SAMN05421877_10747</name>
</gene>
<name>A0A1H5ZJE4_9SPHI</name>
<keyword evidence="3" id="KW-1185">Reference proteome</keyword>
<sequence length="144" mass="16490">MEIFNQEEQEQVVQAISLAENLTSGELRLVVERKTHGLEAYEQAKSYFEKLKMHQTAQRNGVLIYLAIDDHQFAIIGDAGINEKVPADFWESTKELMLSHFKQEDYVHGLIVGIEKAGQQLATFFPRREDDVNELPNDIHFGNS</sequence>
<dbReference type="Pfam" id="PF04536">
    <property type="entry name" value="TPM_phosphatase"/>
    <property type="match status" value="1"/>
</dbReference>
<evidence type="ECO:0000313" key="3">
    <source>
        <dbReference type="Proteomes" id="UP000236731"/>
    </source>
</evidence>
<dbReference type="OrthoDB" id="9786161at2"/>
<dbReference type="AlphaFoldDB" id="A0A1H5ZJE4"/>
<evidence type="ECO:0000313" key="2">
    <source>
        <dbReference type="EMBL" id="SEG36653.1"/>
    </source>
</evidence>
<dbReference type="InterPro" id="IPR007621">
    <property type="entry name" value="TPM_dom"/>
</dbReference>
<dbReference type="EMBL" id="FNUT01000007">
    <property type="protein sequence ID" value="SEG36653.1"/>
    <property type="molecule type" value="Genomic_DNA"/>
</dbReference>
<dbReference type="PANTHER" id="PTHR30373:SF8">
    <property type="entry name" value="BLL7265 PROTEIN"/>
    <property type="match status" value="1"/>
</dbReference>
<evidence type="ECO:0000259" key="1">
    <source>
        <dbReference type="Pfam" id="PF04536"/>
    </source>
</evidence>
<protein>
    <submittedName>
        <fullName evidence="2">TLP18.3, Psb32 and MOLO-1 founding protein of phosphatase</fullName>
    </submittedName>
</protein>
<dbReference type="RefSeq" id="WP_103906496.1">
    <property type="nucleotide sequence ID" value="NZ_CP049246.1"/>
</dbReference>
<dbReference type="PANTHER" id="PTHR30373">
    <property type="entry name" value="UPF0603 PROTEIN YGCG"/>
    <property type="match status" value="1"/>
</dbReference>
<dbReference type="Proteomes" id="UP000236731">
    <property type="component" value="Unassembled WGS sequence"/>
</dbReference>
<proteinExistence type="predicted"/>
<reference evidence="3" key="1">
    <citation type="submission" date="2016-10" db="EMBL/GenBank/DDBJ databases">
        <authorList>
            <person name="Varghese N."/>
            <person name="Submissions S."/>
        </authorList>
    </citation>
    <scope>NUCLEOTIDE SEQUENCE [LARGE SCALE GENOMIC DNA]</scope>
    <source>
        <strain evidence="3">DSM 22361</strain>
    </source>
</reference>